<dbReference type="SMART" id="SM00032">
    <property type="entry name" value="CCP"/>
    <property type="match status" value="2"/>
</dbReference>
<dbReference type="InterPro" id="IPR050350">
    <property type="entry name" value="Compl-Cell_Adhes-Reg"/>
</dbReference>
<dbReference type="PROSITE" id="PS50923">
    <property type="entry name" value="SUSHI"/>
    <property type="match status" value="2"/>
</dbReference>
<evidence type="ECO:0000256" key="6">
    <source>
        <dbReference type="SAM" id="SignalP"/>
    </source>
</evidence>
<evidence type="ECO:0000256" key="5">
    <source>
        <dbReference type="PROSITE-ProRule" id="PRU00302"/>
    </source>
</evidence>
<dbReference type="Gene3D" id="2.10.70.10">
    <property type="entry name" value="Complement Module, domain 1"/>
    <property type="match status" value="2"/>
</dbReference>
<gene>
    <name evidence="8" type="ORF">DPMN_045694</name>
</gene>
<dbReference type="PANTHER" id="PTHR19325">
    <property type="entry name" value="COMPLEMENT COMPONENT-RELATED SUSHI DOMAIN-CONTAINING"/>
    <property type="match status" value="1"/>
</dbReference>
<evidence type="ECO:0000259" key="7">
    <source>
        <dbReference type="PROSITE" id="PS50923"/>
    </source>
</evidence>
<keyword evidence="6" id="KW-0732">Signal</keyword>
<keyword evidence="3 5" id="KW-1015">Disulfide bond</keyword>
<keyword evidence="1 5" id="KW-0768">Sushi</keyword>
<dbReference type="AlphaFoldDB" id="A0A9D4D6G3"/>
<evidence type="ECO:0000256" key="2">
    <source>
        <dbReference type="ARBA" id="ARBA00022737"/>
    </source>
</evidence>
<evidence type="ECO:0000313" key="9">
    <source>
        <dbReference type="Proteomes" id="UP000828390"/>
    </source>
</evidence>
<comment type="caution">
    <text evidence="5">Lacks conserved residue(s) required for the propagation of feature annotation.</text>
</comment>
<keyword evidence="4" id="KW-0325">Glycoprotein</keyword>
<accession>A0A9D4D6G3</accession>
<reference evidence="8" key="1">
    <citation type="journal article" date="2019" name="bioRxiv">
        <title>The Genome of the Zebra Mussel, Dreissena polymorpha: A Resource for Invasive Species Research.</title>
        <authorList>
            <person name="McCartney M.A."/>
            <person name="Auch B."/>
            <person name="Kono T."/>
            <person name="Mallez S."/>
            <person name="Zhang Y."/>
            <person name="Obille A."/>
            <person name="Becker A."/>
            <person name="Abrahante J.E."/>
            <person name="Garbe J."/>
            <person name="Badalamenti J.P."/>
            <person name="Herman A."/>
            <person name="Mangelson H."/>
            <person name="Liachko I."/>
            <person name="Sullivan S."/>
            <person name="Sone E.D."/>
            <person name="Koren S."/>
            <person name="Silverstein K.A.T."/>
            <person name="Beckman K.B."/>
            <person name="Gohl D.M."/>
        </authorList>
    </citation>
    <scope>NUCLEOTIDE SEQUENCE</scope>
    <source>
        <strain evidence="8">Duluth1</strain>
        <tissue evidence="8">Whole animal</tissue>
    </source>
</reference>
<evidence type="ECO:0000256" key="3">
    <source>
        <dbReference type="ARBA" id="ARBA00023157"/>
    </source>
</evidence>
<sequence length="172" mass="18760">METILRYSFIYILMLAILDHGHGENAQGQISGEHCKTQPIVNDNSTFTNWTAEVKGNATIEASCYSGYKLSEVKGNATIEASCYSGYKLSGESTMTCLPNETWSAPPTCDILHCKTQPIVNDNSTFTNWTSEVKGNATIEASCYSGYKLSGESTMTCLPNETWSAPPTCDIL</sequence>
<dbReference type="InterPro" id="IPR035976">
    <property type="entry name" value="Sushi/SCR/CCP_sf"/>
</dbReference>
<dbReference type="InterPro" id="IPR000436">
    <property type="entry name" value="Sushi_SCR_CCP_dom"/>
</dbReference>
<evidence type="ECO:0000256" key="4">
    <source>
        <dbReference type="ARBA" id="ARBA00023180"/>
    </source>
</evidence>
<proteinExistence type="predicted"/>
<evidence type="ECO:0000256" key="1">
    <source>
        <dbReference type="ARBA" id="ARBA00022659"/>
    </source>
</evidence>
<keyword evidence="2" id="KW-0677">Repeat</keyword>
<dbReference type="EMBL" id="JAIWYP010000011">
    <property type="protein sequence ID" value="KAH3739049.1"/>
    <property type="molecule type" value="Genomic_DNA"/>
</dbReference>
<keyword evidence="9" id="KW-1185">Reference proteome</keyword>
<reference evidence="8" key="2">
    <citation type="submission" date="2020-11" db="EMBL/GenBank/DDBJ databases">
        <authorList>
            <person name="McCartney M.A."/>
            <person name="Auch B."/>
            <person name="Kono T."/>
            <person name="Mallez S."/>
            <person name="Becker A."/>
            <person name="Gohl D.M."/>
            <person name="Silverstein K.A.T."/>
            <person name="Koren S."/>
            <person name="Bechman K.B."/>
            <person name="Herman A."/>
            <person name="Abrahante J.E."/>
            <person name="Garbe J."/>
        </authorList>
    </citation>
    <scope>NUCLEOTIDE SEQUENCE</scope>
    <source>
        <strain evidence="8">Duluth1</strain>
        <tissue evidence="8">Whole animal</tissue>
    </source>
</reference>
<dbReference type="Pfam" id="PF00084">
    <property type="entry name" value="Sushi"/>
    <property type="match status" value="2"/>
</dbReference>
<dbReference type="SUPFAM" id="SSF57535">
    <property type="entry name" value="Complement control module/SCR domain"/>
    <property type="match status" value="2"/>
</dbReference>
<feature type="domain" description="Sushi" evidence="7">
    <location>
        <begin position="112"/>
        <end position="171"/>
    </location>
</feature>
<dbReference type="PANTHER" id="PTHR19325:SF575">
    <property type="entry name" value="LOCOMOTION-RELATED PROTEIN HIKARU GENKI"/>
    <property type="match status" value="1"/>
</dbReference>
<comment type="caution">
    <text evidence="8">The sequence shown here is derived from an EMBL/GenBank/DDBJ whole genome shotgun (WGS) entry which is preliminary data.</text>
</comment>
<feature type="disulfide bond" evidence="5">
    <location>
        <begin position="114"/>
        <end position="157"/>
    </location>
</feature>
<dbReference type="Proteomes" id="UP000828390">
    <property type="component" value="Unassembled WGS sequence"/>
</dbReference>
<feature type="chain" id="PRO_5038570933" description="Sushi domain-containing protein" evidence="6">
    <location>
        <begin position="24"/>
        <end position="172"/>
    </location>
</feature>
<dbReference type="CDD" id="cd00033">
    <property type="entry name" value="CCP"/>
    <property type="match status" value="2"/>
</dbReference>
<protein>
    <recommendedName>
        <fullName evidence="7">Sushi domain-containing protein</fullName>
    </recommendedName>
</protein>
<feature type="domain" description="Sushi" evidence="7">
    <location>
        <begin position="62"/>
        <end position="111"/>
    </location>
</feature>
<name>A0A9D4D6G3_DREPO</name>
<evidence type="ECO:0000313" key="8">
    <source>
        <dbReference type="EMBL" id="KAH3739049.1"/>
    </source>
</evidence>
<feature type="non-terminal residue" evidence="8">
    <location>
        <position position="1"/>
    </location>
</feature>
<organism evidence="8 9">
    <name type="scientific">Dreissena polymorpha</name>
    <name type="common">Zebra mussel</name>
    <name type="synonym">Mytilus polymorpha</name>
    <dbReference type="NCBI Taxonomy" id="45954"/>
    <lineage>
        <taxon>Eukaryota</taxon>
        <taxon>Metazoa</taxon>
        <taxon>Spiralia</taxon>
        <taxon>Lophotrochozoa</taxon>
        <taxon>Mollusca</taxon>
        <taxon>Bivalvia</taxon>
        <taxon>Autobranchia</taxon>
        <taxon>Heteroconchia</taxon>
        <taxon>Euheterodonta</taxon>
        <taxon>Imparidentia</taxon>
        <taxon>Neoheterodontei</taxon>
        <taxon>Myida</taxon>
        <taxon>Dreissenoidea</taxon>
        <taxon>Dreissenidae</taxon>
        <taxon>Dreissena</taxon>
    </lineage>
</organism>
<feature type="signal peptide" evidence="6">
    <location>
        <begin position="1"/>
        <end position="23"/>
    </location>
</feature>